<gene>
    <name evidence="1" type="ORF">ATJ93_3466</name>
</gene>
<name>A0A3R7HWX4_9EURY</name>
<protein>
    <submittedName>
        <fullName evidence="1">Uncharacterized protein</fullName>
    </submittedName>
</protein>
<organism evidence="1 2">
    <name type="scientific">Halopiger aswanensis</name>
    <dbReference type="NCBI Taxonomy" id="148449"/>
    <lineage>
        <taxon>Archaea</taxon>
        <taxon>Methanobacteriati</taxon>
        <taxon>Methanobacteriota</taxon>
        <taxon>Stenosarchaea group</taxon>
        <taxon>Halobacteria</taxon>
        <taxon>Halobacteriales</taxon>
        <taxon>Natrialbaceae</taxon>
        <taxon>Halopiger</taxon>
    </lineage>
</organism>
<sequence>MPDMNVKLFLEFAVFVHQPLDTEIVFRERHTELVLVQLAEFIQRHSSGGNPLWYKWW</sequence>
<dbReference type="Proteomes" id="UP000283805">
    <property type="component" value="Unassembled WGS sequence"/>
</dbReference>
<dbReference type="AlphaFoldDB" id="A0A3R7HWX4"/>
<reference evidence="1 2" key="1">
    <citation type="submission" date="2018-09" db="EMBL/GenBank/DDBJ databases">
        <title>Genomic Encyclopedia of Archaeal and Bacterial Type Strains, Phase II (KMG-II): from individual species to whole genera.</title>
        <authorList>
            <person name="Goeker M."/>
        </authorList>
    </citation>
    <scope>NUCLEOTIDE SEQUENCE [LARGE SCALE GENOMIC DNA]</scope>
    <source>
        <strain evidence="1 2">DSM 13151</strain>
    </source>
</reference>
<evidence type="ECO:0000313" key="1">
    <source>
        <dbReference type="EMBL" id="RKD93832.1"/>
    </source>
</evidence>
<keyword evidence="2" id="KW-1185">Reference proteome</keyword>
<accession>A0A3R7HWX4</accession>
<dbReference type="EMBL" id="RAPO01000003">
    <property type="protein sequence ID" value="RKD93832.1"/>
    <property type="molecule type" value="Genomic_DNA"/>
</dbReference>
<evidence type="ECO:0000313" key="2">
    <source>
        <dbReference type="Proteomes" id="UP000283805"/>
    </source>
</evidence>
<proteinExistence type="predicted"/>
<comment type="caution">
    <text evidence="1">The sequence shown here is derived from an EMBL/GenBank/DDBJ whole genome shotgun (WGS) entry which is preliminary data.</text>
</comment>